<protein>
    <recommendedName>
        <fullName evidence="6">Secreted protein</fullName>
    </recommendedName>
</protein>
<reference evidence="3 5" key="1">
    <citation type="journal article" date="2012" name="Nature">
        <title>Algal genomes reveal evolutionary mosaicism and the fate of nucleomorphs.</title>
        <authorList>
            <consortium name="DOE Joint Genome Institute"/>
            <person name="Curtis B.A."/>
            <person name="Tanifuji G."/>
            <person name="Burki F."/>
            <person name="Gruber A."/>
            <person name="Irimia M."/>
            <person name="Maruyama S."/>
            <person name="Arias M.C."/>
            <person name="Ball S.G."/>
            <person name="Gile G.H."/>
            <person name="Hirakawa Y."/>
            <person name="Hopkins J.F."/>
            <person name="Kuo A."/>
            <person name="Rensing S.A."/>
            <person name="Schmutz J."/>
            <person name="Symeonidi A."/>
            <person name="Elias M."/>
            <person name="Eveleigh R.J."/>
            <person name="Herman E.K."/>
            <person name="Klute M.J."/>
            <person name="Nakayama T."/>
            <person name="Obornik M."/>
            <person name="Reyes-Prieto A."/>
            <person name="Armbrust E.V."/>
            <person name="Aves S.J."/>
            <person name="Beiko R.G."/>
            <person name="Coutinho P."/>
            <person name="Dacks J.B."/>
            <person name="Durnford D.G."/>
            <person name="Fast N.M."/>
            <person name="Green B.R."/>
            <person name="Grisdale C.J."/>
            <person name="Hempel F."/>
            <person name="Henrissat B."/>
            <person name="Hoppner M.P."/>
            <person name="Ishida K."/>
            <person name="Kim E."/>
            <person name="Koreny L."/>
            <person name="Kroth P.G."/>
            <person name="Liu Y."/>
            <person name="Malik S.B."/>
            <person name="Maier U.G."/>
            <person name="McRose D."/>
            <person name="Mock T."/>
            <person name="Neilson J.A."/>
            <person name="Onodera N.T."/>
            <person name="Poole A.M."/>
            <person name="Pritham E.J."/>
            <person name="Richards T.A."/>
            <person name="Rocap G."/>
            <person name="Roy S.W."/>
            <person name="Sarai C."/>
            <person name="Schaack S."/>
            <person name="Shirato S."/>
            <person name="Slamovits C.H."/>
            <person name="Spencer D.F."/>
            <person name="Suzuki S."/>
            <person name="Worden A.Z."/>
            <person name="Zauner S."/>
            <person name="Barry K."/>
            <person name="Bell C."/>
            <person name="Bharti A.K."/>
            <person name="Crow J.A."/>
            <person name="Grimwood J."/>
            <person name="Kramer R."/>
            <person name="Lindquist E."/>
            <person name="Lucas S."/>
            <person name="Salamov A."/>
            <person name="McFadden G.I."/>
            <person name="Lane C.E."/>
            <person name="Keeling P.J."/>
            <person name="Gray M.W."/>
            <person name="Grigoriev I.V."/>
            <person name="Archibald J.M."/>
        </authorList>
    </citation>
    <scope>NUCLEOTIDE SEQUENCE</scope>
    <source>
        <strain evidence="3 5">CCMP2712</strain>
    </source>
</reference>
<dbReference type="AlphaFoldDB" id="L1J9B1"/>
<dbReference type="EMBL" id="JH993003">
    <property type="protein sequence ID" value="EKX44660.1"/>
    <property type="molecule type" value="Genomic_DNA"/>
</dbReference>
<dbReference type="eggNOG" id="ENOG502SEZG">
    <property type="taxonomic scope" value="Eukaryota"/>
</dbReference>
<reference evidence="4" key="3">
    <citation type="submission" date="2016-03" db="UniProtKB">
        <authorList>
            <consortium name="EnsemblProtists"/>
        </authorList>
    </citation>
    <scope>IDENTIFICATION</scope>
</reference>
<keyword evidence="5" id="KW-1185">Reference proteome</keyword>
<organism evidence="3">
    <name type="scientific">Guillardia theta (strain CCMP2712)</name>
    <name type="common">Cryptophyte</name>
    <dbReference type="NCBI Taxonomy" id="905079"/>
    <lineage>
        <taxon>Eukaryota</taxon>
        <taxon>Cryptophyceae</taxon>
        <taxon>Pyrenomonadales</taxon>
        <taxon>Geminigeraceae</taxon>
        <taxon>Guillardia</taxon>
    </lineage>
</organism>
<dbReference type="OMA" id="GPRNIEG"/>
<evidence type="ECO:0000256" key="1">
    <source>
        <dbReference type="SAM" id="MobiDB-lite"/>
    </source>
</evidence>
<accession>L1J9B1</accession>
<evidence type="ECO:0000313" key="4">
    <source>
        <dbReference type="EnsemblProtists" id="EKX44660"/>
    </source>
</evidence>
<keyword evidence="2" id="KW-0732">Signal</keyword>
<name>L1J9B1_GUITC</name>
<dbReference type="KEGG" id="gtt:GUITHDRAFT_152936"/>
<gene>
    <name evidence="3" type="ORF">GUITHDRAFT_152936</name>
</gene>
<evidence type="ECO:0000256" key="2">
    <source>
        <dbReference type="SAM" id="SignalP"/>
    </source>
</evidence>
<evidence type="ECO:0000313" key="3">
    <source>
        <dbReference type="EMBL" id="EKX44660.1"/>
    </source>
</evidence>
<feature type="signal peptide" evidence="2">
    <location>
        <begin position="1"/>
        <end position="27"/>
    </location>
</feature>
<dbReference type="GeneID" id="17301373"/>
<proteinExistence type="predicted"/>
<dbReference type="Proteomes" id="UP000011087">
    <property type="component" value="Unassembled WGS sequence"/>
</dbReference>
<sequence length="132" mass="14410">MQMDGAISRRSALLLAGLSLISRPVLADDSFSFDGSYSDPKHPGCARNVMSKNDNEAEISGVDGNPGCSAGNADVQKPWRLNGKVDGKKIFVDFSPKGGPKDLLGNWEDDGIRWPDNNKWTKITQKTYPQDL</sequence>
<dbReference type="RefSeq" id="XP_005831640.1">
    <property type="nucleotide sequence ID" value="XM_005831583.1"/>
</dbReference>
<feature type="region of interest" description="Disordered" evidence="1">
    <location>
        <begin position="56"/>
        <end position="75"/>
    </location>
</feature>
<evidence type="ECO:0000313" key="5">
    <source>
        <dbReference type="Proteomes" id="UP000011087"/>
    </source>
</evidence>
<evidence type="ECO:0008006" key="6">
    <source>
        <dbReference type="Google" id="ProtNLM"/>
    </source>
</evidence>
<dbReference type="PaxDb" id="55529-EKX44660"/>
<reference evidence="5" key="2">
    <citation type="submission" date="2012-11" db="EMBL/GenBank/DDBJ databases">
        <authorList>
            <person name="Kuo A."/>
            <person name="Curtis B.A."/>
            <person name="Tanifuji G."/>
            <person name="Burki F."/>
            <person name="Gruber A."/>
            <person name="Irimia M."/>
            <person name="Maruyama S."/>
            <person name="Arias M.C."/>
            <person name="Ball S.G."/>
            <person name="Gile G.H."/>
            <person name="Hirakawa Y."/>
            <person name="Hopkins J.F."/>
            <person name="Rensing S.A."/>
            <person name="Schmutz J."/>
            <person name="Symeonidi A."/>
            <person name="Elias M."/>
            <person name="Eveleigh R.J."/>
            <person name="Herman E.K."/>
            <person name="Klute M.J."/>
            <person name="Nakayama T."/>
            <person name="Obornik M."/>
            <person name="Reyes-Prieto A."/>
            <person name="Armbrust E.V."/>
            <person name="Aves S.J."/>
            <person name="Beiko R.G."/>
            <person name="Coutinho P."/>
            <person name="Dacks J.B."/>
            <person name="Durnford D.G."/>
            <person name="Fast N.M."/>
            <person name="Green B.R."/>
            <person name="Grisdale C."/>
            <person name="Hempe F."/>
            <person name="Henrissat B."/>
            <person name="Hoppner M.P."/>
            <person name="Ishida K.-I."/>
            <person name="Kim E."/>
            <person name="Koreny L."/>
            <person name="Kroth P.G."/>
            <person name="Liu Y."/>
            <person name="Malik S.-B."/>
            <person name="Maier U.G."/>
            <person name="McRose D."/>
            <person name="Mock T."/>
            <person name="Neilson J.A."/>
            <person name="Onodera N.T."/>
            <person name="Poole A.M."/>
            <person name="Pritham E.J."/>
            <person name="Richards T.A."/>
            <person name="Rocap G."/>
            <person name="Roy S.W."/>
            <person name="Sarai C."/>
            <person name="Schaack S."/>
            <person name="Shirato S."/>
            <person name="Slamovits C.H."/>
            <person name="Spencer D.F."/>
            <person name="Suzuki S."/>
            <person name="Worden A.Z."/>
            <person name="Zauner S."/>
            <person name="Barry K."/>
            <person name="Bell C."/>
            <person name="Bharti A.K."/>
            <person name="Crow J.A."/>
            <person name="Grimwood J."/>
            <person name="Kramer R."/>
            <person name="Lindquist E."/>
            <person name="Lucas S."/>
            <person name="Salamov A."/>
            <person name="McFadden G.I."/>
            <person name="Lane C.E."/>
            <person name="Keeling P.J."/>
            <person name="Gray M.W."/>
            <person name="Grigoriev I.V."/>
            <person name="Archibald J.M."/>
        </authorList>
    </citation>
    <scope>NUCLEOTIDE SEQUENCE</scope>
    <source>
        <strain evidence="5">CCMP2712</strain>
    </source>
</reference>
<dbReference type="HOGENOM" id="CLU_1857939_0_0_1"/>
<dbReference type="OrthoDB" id="424986at2759"/>
<feature type="chain" id="PRO_5008771026" description="Secreted protein" evidence="2">
    <location>
        <begin position="28"/>
        <end position="132"/>
    </location>
</feature>
<dbReference type="EnsemblProtists" id="EKX44660">
    <property type="protein sequence ID" value="EKX44660"/>
    <property type="gene ID" value="GUITHDRAFT_152936"/>
</dbReference>